<dbReference type="InterPro" id="IPR036412">
    <property type="entry name" value="HAD-like_sf"/>
</dbReference>
<name>A0A5C1QB65_9SPIO</name>
<gene>
    <name evidence="1" type="ORF">EW093_08600</name>
</gene>
<dbReference type="InterPro" id="IPR023214">
    <property type="entry name" value="HAD_sf"/>
</dbReference>
<dbReference type="PROSITE" id="PS01228">
    <property type="entry name" value="COF_1"/>
    <property type="match status" value="1"/>
</dbReference>
<dbReference type="AlphaFoldDB" id="A0A5C1QB65"/>
<evidence type="ECO:0000313" key="1">
    <source>
        <dbReference type="EMBL" id="QEN04761.1"/>
    </source>
</evidence>
<reference evidence="1 2" key="2">
    <citation type="submission" date="2019-09" db="EMBL/GenBank/DDBJ databases">
        <title>Complete Genome Sequence and Methylome Analysis of free living Spirochaetas.</title>
        <authorList>
            <person name="Leshcheva N."/>
            <person name="Mikheeva N."/>
        </authorList>
    </citation>
    <scope>NUCLEOTIDE SEQUENCE [LARGE SCALE GENOMIC DNA]</scope>
    <source>
        <strain evidence="1 2">P</strain>
    </source>
</reference>
<organism evidence="1 2">
    <name type="scientific">Thiospirochaeta perfilievii</name>
    <dbReference type="NCBI Taxonomy" id="252967"/>
    <lineage>
        <taxon>Bacteria</taxon>
        <taxon>Pseudomonadati</taxon>
        <taxon>Spirochaetota</taxon>
        <taxon>Spirochaetia</taxon>
        <taxon>Spirochaetales</taxon>
        <taxon>Spirochaetaceae</taxon>
        <taxon>Thiospirochaeta</taxon>
    </lineage>
</organism>
<evidence type="ECO:0000313" key="2">
    <source>
        <dbReference type="Proteomes" id="UP000323824"/>
    </source>
</evidence>
<keyword evidence="2" id="KW-1185">Reference proteome</keyword>
<reference evidence="1 2" key="1">
    <citation type="submission" date="2019-02" db="EMBL/GenBank/DDBJ databases">
        <authorList>
            <person name="Fomenkov A."/>
            <person name="Dubinina G."/>
            <person name="Grabovich M."/>
            <person name="Vincze T."/>
            <person name="Roberts R.J."/>
        </authorList>
    </citation>
    <scope>NUCLEOTIDE SEQUENCE [LARGE SCALE GENOMIC DNA]</scope>
    <source>
        <strain evidence="1 2">P</strain>
    </source>
</reference>
<protein>
    <submittedName>
        <fullName evidence="1">Uncharacterized protein</fullName>
    </submittedName>
</protein>
<dbReference type="Gene3D" id="3.40.50.1000">
    <property type="entry name" value="HAD superfamily/HAD-like"/>
    <property type="match status" value="1"/>
</dbReference>
<proteinExistence type="predicted"/>
<dbReference type="KEGG" id="sper:EW093_08600"/>
<dbReference type="EMBL" id="CP035807">
    <property type="protein sequence ID" value="QEN04761.1"/>
    <property type="molecule type" value="Genomic_DNA"/>
</dbReference>
<dbReference type="SUPFAM" id="SSF56784">
    <property type="entry name" value="HAD-like"/>
    <property type="match status" value="1"/>
</dbReference>
<accession>A0A5C1QB65</accession>
<dbReference type="Pfam" id="PF13344">
    <property type="entry name" value="Hydrolase_6"/>
    <property type="match status" value="1"/>
</dbReference>
<sequence length="89" mass="10389">MLVSLGLRQISHFVVDFIYRRNVIQKIKLWRCLMDNLILDIDGTLLNGAEEINNATRFINYLEEKGIKYLLATNSIKSHKVQVQSNRQI</sequence>
<dbReference type="InterPro" id="IPR006357">
    <property type="entry name" value="HAD-SF_hydro_IIA"/>
</dbReference>
<dbReference type="OrthoDB" id="9810449at2"/>
<dbReference type="Proteomes" id="UP000323824">
    <property type="component" value="Chromosome"/>
</dbReference>